<dbReference type="PhylomeDB" id="A0A0G4ENT7"/>
<dbReference type="InterPro" id="IPR013763">
    <property type="entry name" value="Cyclin-like_dom"/>
</dbReference>
<dbReference type="InterPro" id="IPR036915">
    <property type="entry name" value="Cyclin-like_sf"/>
</dbReference>
<dbReference type="OMA" id="WEDVWSV"/>
<dbReference type="STRING" id="1169540.A0A0G4ENT7"/>
<evidence type="ECO:0000256" key="1">
    <source>
        <dbReference type="RuleBase" id="RU000383"/>
    </source>
</evidence>
<gene>
    <name evidence="4" type="ORF">Vbra_20546</name>
</gene>
<dbReference type="AlphaFoldDB" id="A0A0G4ENT7"/>
<dbReference type="Proteomes" id="UP000041254">
    <property type="component" value="Unassembled WGS sequence"/>
</dbReference>
<feature type="compositionally biased region" description="Low complexity" evidence="2">
    <location>
        <begin position="303"/>
        <end position="313"/>
    </location>
</feature>
<protein>
    <recommendedName>
        <fullName evidence="3">Cyclin-like domain-containing protein</fullName>
    </recommendedName>
</protein>
<keyword evidence="5" id="KW-1185">Reference proteome</keyword>
<dbReference type="SUPFAM" id="SSF47954">
    <property type="entry name" value="Cyclin-like"/>
    <property type="match status" value="2"/>
</dbReference>
<accession>A0A0G4ENT7</accession>
<organism evidence="4 5">
    <name type="scientific">Vitrella brassicaformis (strain CCMP3155)</name>
    <dbReference type="NCBI Taxonomy" id="1169540"/>
    <lineage>
        <taxon>Eukaryota</taxon>
        <taxon>Sar</taxon>
        <taxon>Alveolata</taxon>
        <taxon>Colpodellida</taxon>
        <taxon>Vitrellaceae</taxon>
        <taxon>Vitrella</taxon>
    </lineage>
</organism>
<dbReference type="GO" id="GO:0006357">
    <property type="term" value="P:regulation of transcription by RNA polymerase II"/>
    <property type="evidence" value="ECO:0007669"/>
    <property type="project" value="InterPro"/>
</dbReference>
<reference evidence="4 5" key="1">
    <citation type="submission" date="2014-11" db="EMBL/GenBank/DDBJ databases">
        <authorList>
            <person name="Zhu J."/>
            <person name="Qi W."/>
            <person name="Song R."/>
        </authorList>
    </citation>
    <scope>NUCLEOTIDE SEQUENCE [LARGE SCALE GENOMIC DNA]</scope>
</reference>
<evidence type="ECO:0000313" key="4">
    <source>
        <dbReference type="EMBL" id="CEL98528.1"/>
    </source>
</evidence>
<feature type="region of interest" description="Disordered" evidence="2">
    <location>
        <begin position="259"/>
        <end position="345"/>
    </location>
</feature>
<dbReference type="InParanoid" id="A0A0G4ENT7"/>
<dbReference type="EMBL" id="CDMY01000272">
    <property type="protein sequence ID" value="CEL98528.1"/>
    <property type="molecule type" value="Genomic_DNA"/>
</dbReference>
<sequence>MIRLVPDDALWSPPSREHGIDESTETQLRVYGCELIQKAGTLLKLQAVTKASAQVILHRFYYRKSFAAFDVRRTAAACVVLAGKMEEDCRRVQDIITVFYHLQQKEEQPDVNAQGIPPLDPSSQVCRKMESDVLRIERYLLRELGFMMERVLRHPHTLALQYINMIKGLPRHHEVATRTWGYLNDSLRTNLCCRVQPEVIAAASVYLACCDLSVALPRESRWYELLEVDWRQLEMAARTILKLYTLPAAKYIDVKNNPAAQQQQPAKDALLPTPSPVPAASSVDEGESSGPPKATQDGDDKQLQQGAGDGQAQTAECGSVSQHRRRADGPSEGEKEGGGKRQRVE</sequence>
<evidence type="ECO:0000313" key="5">
    <source>
        <dbReference type="Proteomes" id="UP000041254"/>
    </source>
</evidence>
<dbReference type="FunCoup" id="A0A0G4ENT7">
    <property type="interactions" value="268"/>
</dbReference>
<name>A0A0G4ENT7_VITBC</name>
<keyword evidence="1" id="KW-0195">Cyclin</keyword>
<dbReference type="OrthoDB" id="10264655at2759"/>
<evidence type="ECO:0000256" key="2">
    <source>
        <dbReference type="SAM" id="MobiDB-lite"/>
    </source>
</evidence>
<feature type="domain" description="Cyclin-like" evidence="3">
    <location>
        <begin position="158"/>
        <end position="249"/>
    </location>
</feature>
<dbReference type="CDD" id="cd20533">
    <property type="entry name" value="CYCLIN_CCNL_rpt2"/>
    <property type="match status" value="1"/>
</dbReference>
<dbReference type="GO" id="GO:0016538">
    <property type="term" value="F:cyclin-dependent protein serine/threonine kinase regulator activity"/>
    <property type="evidence" value="ECO:0007669"/>
    <property type="project" value="InterPro"/>
</dbReference>
<dbReference type="PIRSF" id="PIRSF036580">
    <property type="entry name" value="Cyclin_L"/>
    <property type="match status" value="1"/>
</dbReference>
<feature type="domain" description="Cyclin-like" evidence="3">
    <location>
        <begin position="34"/>
        <end position="142"/>
    </location>
</feature>
<proteinExistence type="inferred from homology"/>
<feature type="compositionally biased region" description="Basic and acidic residues" evidence="2">
    <location>
        <begin position="327"/>
        <end position="345"/>
    </location>
</feature>
<dbReference type="Pfam" id="PF00134">
    <property type="entry name" value="Cyclin_N"/>
    <property type="match status" value="1"/>
</dbReference>
<dbReference type="PANTHER" id="PTHR10026">
    <property type="entry name" value="CYCLIN"/>
    <property type="match status" value="1"/>
</dbReference>
<dbReference type="VEuPathDB" id="CryptoDB:Vbra_20546"/>
<dbReference type="InterPro" id="IPR006671">
    <property type="entry name" value="Cyclin_N"/>
</dbReference>
<dbReference type="SMART" id="SM00385">
    <property type="entry name" value="CYCLIN"/>
    <property type="match status" value="2"/>
</dbReference>
<dbReference type="CDD" id="cd20532">
    <property type="entry name" value="CYCLIN_CCNL_rpt1"/>
    <property type="match status" value="1"/>
</dbReference>
<dbReference type="InterPro" id="IPR043198">
    <property type="entry name" value="Cyclin/Ssn8"/>
</dbReference>
<comment type="similarity">
    <text evidence="1">Belongs to the cyclin family.</text>
</comment>
<dbReference type="Gene3D" id="1.10.472.10">
    <property type="entry name" value="Cyclin-like"/>
    <property type="match status" value="2"/>
</dbReference>
<evidence type="ECO:0000259" key="3">
    <source>
        <dbReference type="SMART" id="SM00385"/>
    </source>
</evidence>